<dbReference type="Proteomes" id="UP000002499">
    <property type="component" value="Unassembled WGS sequence"/>
</dbReference>
<protein>
    <submittedName>
        <fullName evidence="3">Uncharacterized protein</fullName>
    </submittedName>
</protein>
<proteinExistence type="predicted"/>
<evidence type="ECO:0000256" key="2">
    <source>
        <dbReference type="SAM" id="Phobius"/>
    </source>
</evidence>
<dbReference type="EMBL" id="GL698630">
    <property type="protein sequence ID" value="EFY84387.1"/>
    <property type="molecule type" value="Genomic_DNA"/>
</dbReference>
<keyword evidence="2" id="KW-0472">Membrane</keyword>
<dbReference type="AlphaFoldDB" id="E9EI65"/>
<sequence>MPPNAEASLRFNRPSVRQFNKAAAKAAVQKYQDKPLIESCRLDAKTRQRRERIWKNWEEFAACADVDPEASWIELCLGEPDVQAVFQAFLRQYWEESVTLRPCLGPKEYEKVHTIDCASTIEDVWCMLVNHAGDRIMKPKRLQDRKNAGVWSLKCSPDDRLSFGMYVVEMGLGGWRLGALELKKYNHVKLAWVRDPVDPSVTRTICWSTIDHNKLQKIRIEREQRSSLCYAVTVIPSLILCLTTMFTIRAIKDDAFEAGFTSCDEVLNPTTLEDGVNFVELRWKEEFMADDKHIMPMNYRRFLDLWNEEGSSSQEAKKVSARIKYIINCLEKLAVREKRQKYFKEADKLRATNQTTAHLREEVQNLKRKRFGNSSAHAAKLAHLLIDPNATSGLANRLVGYISGIHTHQEVTESDDAVDRPRQAARCLFGCGAFFNISALIRHVRKFHMHIFKTRKLFDEPFRYPAYLQMGREANIADEGGWIIHVAEVHGGSKILGAVLVNKTSCLNTKIAPIAMDFAEAQHQKELEKRREALRKRKEANALGPRPHPYKRTKLAFTQSYARYSDDSEYKDPSPDPHADEEFWVDGRE</sequence>
<dbReference type="eggNOG" id="ENOG502SKQF">
    <property type="taxonomic scope" value="Eukaryota"/>
</dbReference>
<keyword evidence="2" id="KW-1133">Transmembrane helix</keyword>
<name>E9EI65_METAQ</name>
<gene>
    <name evidence="3" type="ORF">MAC_09563</name>
</gene>
<evidence type="ECO:0000313" key="4">
    <source>
        <dbReference type="Proteomes" id="UP000002499"/>
    </source>
</evidence>
<feature type="region of interest" description="Disordered" evidence="1">
    <location>
        <begin position="566"/>
        <end position="589"/>
    </location>
</feature>
<reference evidence="3 4" key="1">
    <citation type="journal article" date="2011" name="PLoS Genet.">
        <title>Genome sequencing and comparative transcriptomics of the model entomopathogenic fungi Metarhizium anisopliae and M. acridum.</title>
        <authorList>
            <person name="Gao Q."/>
            <person name="Jin K."/>
            <person name="Ying S.H."/>
            <person name="Zhang Y."/>
            <person name="Xiao G."/>
            <person name="Shang Y."/>
            <person name="Duan Z."/>
            <person name="Hu X."/>
            <person name="Xie X.Q."/>
            <person name="Zhou G."/>
            <person name="Peng G."/>
            <person name="Luo Z."/>
            <person name="Huang W."/>
            <person name="Wang B."/>
            <person name="Fang W."/>
            <person name="Wang S."/>
            <person name="Zhong Y."/>
            <person name="Ma L.J."/>
            <person name="St Leger R.J."/>
            <person name="Zhao G.P."/>
            <person name="Pei Y."/>
            <person name="Feng M.G."/>
            <person name="Xia Y."/>
            <person name="Wang C."/>
        </authorList>
    </citation>
    <scope>NUCLEOTIDE SEQUENCE [LARGE SCALE GENOMIC DNA]</scope>
    <source>
        <strain evidence="3 4">CQMa 102</strain>
    </source>
</reference>
<accession>E9EI65</accession>
<feature type="transmembrane region" description="Helical" evidence="2">
    <location>
        <begin position="227"/>
        <end position="248"/>
    </location>
</feature>
<evidence type="ECO:0000313" key="3">
    <source>
        <dbReference type="EMBL" id="EFY84387.1"/>
    </source>
</evidence>
<keyword evidence="4" id="KW-1185">Reference proteome</keyword>
<keyword evidence="2" id="KW-0812">Transmembrane</keyword>
<dbReference type="InParanoid" id="E9EI65"/>
<dbReference type="OrthoDB" id="4935235at2759"/>
<organism evidence="4">
    <name type="scientific">Metarhizium acridum (strain CQMa 102)</name>
    <dbReference type="NCBI Taxonomy" id="655827"/>
    <lineage>
        <taxon>Eukaryota</taxon>
        <taxon>Fungi</taxon>
        <taxon>Dikarya</taxon>
        <taxon>Ascomycota</taxon>
        <taxon>Pezizomycotina</taxon>
        <taxon>Sordariomycetes</taxon>
        <taxon>Hypocreomycetidae</taxon>
        <taxon>Hypocreales</taxon>
        <taxon>Clavicipitaceae</taxon>
        <taxon>Metarhizium</taxon>
    </lineage>
</organism>
<dbReference type="HOGENOM" id="CLU_017631_0_0_1"/>
<evidence type="ECO:0000256" key="1">
    <source>
        <dbReference type="SAM" id="MobiDB-lite"/>
    </source>
</evidence>